<proteinExistence type="predicted"/>
<dbReference type="KEGG" id="sde:Sde_1847"/>
<organism evidence="1 2">
    <name type="scientific">Saccharophagus degradans (strain 2-40 / ATCC 43961 / DSM 17024)</name>
    <dbReference type="NCBI Taxonomy" id="203122"/>
    <lineage>
        <taxon>Bacteria</taxon>
        <taxon>Pseudomonadati</taxon>
        <taxon>Pseudomonadota</taxon>
        <taxon>Gammaproteobacteria</taxon>
        <taxon>Cellvibrionales</taxon>
        <taxon>Cellvibrionaceae</taxon>
        <taxon>Saccharophagus</taxon>
    </lineage>
</organism>
<sequence length="165" mass="18972">MKNQGKLYFFCGKMGAGKSTRSQVVAAENGAVLISEDDWLSAHYPAQIQTFDDYIKLSNLIKPFVKKHVQKLLNLGVNVVMDFPANTVKQRAWFKALCSEVGSEHELWYLDLSDEQCLSQIARRRVMHPERAHFDTEAVFRYVTQYFEVPEINEDLNVIDVTRSP</sequence>
<dbReference type="OrthoDB" id="531205at2"/>
<dbReference type="AlphaFoldDB" id="Q21JM2"/>
<evidence type="ECO:0000313" key="2">
    <source>
        <dbReference type="Proteomes" id="UP000001947"/>
    </source>
</evidence>
<dbReference type="RefSeq" id="WP_011468325.1">
    <property type="nucleotide sequence ID" value="NC_007912.1"/>
</dbReference>
<dbReference type="HOGENOM" id="CLU_105030_3_0_6"/>
<dbReference type="Pfam" id="PF13671">
    <property type="entry name" value="AAA_33"/>
    <property type="match status" value="1"/>
</dbReference>
<evidence type="ECO:0000313" key="1">
    <source>
        <dbReference type="EMBL" id="ABD81107.1"/>
    </source>
</evidence>
<keyword evidence="2" id="KW-1185">Reference proteome</keyword>
<dbReference type="STRING" id="203122.Sde_1847"/>
<dbReference type="Proteomes" id="UP000001947">
    <property type="component" value="Chromosome"/>
</dbReference>
<dbReference type="InterPro" id="IPR027417">
    <property type="entry name" value="P-loop_NTPase"/>
</dbReference>
<gene>
    <name evidence="1" type="ordered locus">Sde_1847</name>
</gene>
<dbReference type="EMBL" id="CP000282">
    <property type="protein sequence ID" value="ABD81107.1"/>
    <property type="molecule type" value="Genomic_DNA"/>
</dbReference>
<reference evidence="1 2" key="1">
    <citation type="journal article" date="2008" name="PLoS Genet.">
        <title>Complete genome sequence of the complex carbohydrate-degrading marine bacterium, Saccharophagus degradans strain 2-40 T.</title>
        <authorList>
            <person name="Weiner R.M."/>
            <person name="Taylor L.E.II."/>
            <person name="Henrissat B."/>
            <person name="Hauser L."/>
            <person name="Land M."/>
            <person name="Coutinho P.M."/>
            <person name="Rancurel C."/>
            <person name="Saunders E.H."/>
            <person name="Longmire A.G."/>
            <person name="Zhang H."/>
            <person name="Bayer E.A."/>
            <person name="Gilbert H.J."/>
            <person name="Larimer F."/>
            <person name="Zhulin I.B."/>
            <person name="Ekborg N.A."/>
            <person name="Lamed R."/>
            <person name="Richardson P.M."/>
            <person name="Borovok I."/>
            <person name="Hutcheson S."/>
        </authorList>
    </citation>
    <scope>NUCLEOTIDE SEQUENCE [LARGE SCALE GENOMIC DNA]</scope>
    <source>
        <strain evidence="2">2-40 / ATCC 43961 / DSM 17024</strain>
    </source>
</reference>
<protein>
    <recommendedName>
        <fullName evidence="3">Cell division protein ZipA</fullName>
    </recommendedName>
</protein>
<dbReference type="GeneID" id="98613522"/>
<dbReference type="eggNOG" id="COG0645">
    <property type="taxonomic scope" value="Bacteria"/>
</dbReference>
<name>Q21JM2_SACD2</name>
<dbReference type="SUPFAM" id="SSF52540">
    <property type="entry name" value="P-loop containing nucleoside triphosphate hydrolases"/>
    <property type="match status" value="1"/>
</dbReference>
<accession>Q21JM2</accession>
<dbReference type="Gene3D" id="3.40.50.300">
    <property type="entry name" value="P-loop containing nucleotide triphosphate hydrolases"/>
    <property type="match status" value="1"/>
</dbReference>
<evidence type="ECO:0008006" key="3">
    <source>
        <dbReference type="Google" id="ProtNLM"/>
    </source>
</evidence>